<dbReference type="HAMAP" id="MF_00682">
    <property type="entry name" value="HscB"/>
    <property type="match status" value="1"/>
</dbReference>
<dbReference type="InterPro" id="IPR001623">
    <property type="entry name" value="DnaJ_domain"/>
</dbReference>
<dbReference type="Pfam" id="PF07743">
    <property type="entry name" value="HSCB_C"/>
    <property type="match status" value="1"/>
</dbReference>
<comment type="similarity">
    <text evidence="1 4">Belongs to the HscB family.</text>
</comment>
<dbReference type="EMBL" id="AAUX01000001">
    <property type="protein sequence ID" value="EAV46988.1"/>
    <property type="molecule type" value="Genomic_DNA"/>
</dbReference>
<dbReference type="PANTHER" id="PTHR14021">
    <property type="entry name" value="IRON-SULFUR CLUSTER CO-CHAPERONE PROTEIN HSCB"/>
    <property type="match status" value="1"/>
</dbReference>
<dbReference type="GO" id="GO:0006457">
    <property type="term" value="P:protein folding"/>
    <property type="evidence" value="ECO:0007669"/>
    <property type="project" value="UniProtKB-UniRule"/>
</dbReference>
<dbReference type="PANTHER" id="PTHR14021:SF15">
    <property type="entry name" value="IRON-SULFUR CLUSTER CO-CHAPERONE PROTEIN HSCB"/>
    <property type="match status" value="1"/>
</dbReference>
<dbReference type="NCBIfam" id="TIGR00714">
    <property type="entry name" value="hscB"/>
    <property type="match status" value="1"/>
</dbReference>
<feature type="domain" description="J" evidence="5">
    <location>
        <begin position="4"/>
        <end position="82"/>
    </location>
</feature>
<keyword evidence="7" id="KW-1185">Reference proteome</keyword>
<dbReference type="GO" id="GO:0051087">
    <property type="term" value="F:protein-folding chaperone binding"/>
    <property type="evidence" value="ECO:0007669"/>
    <property type="project" value="InterPro"/>
</dbReference>
<evidence type="ECO:0000256" key="4">
    <source>
        <dbReference type="HAMAP-Rule" id="MF_00682"/>
    </source>
</evidence>
<dbReference type="GO" id="GO:0044571">
    <property type="term" value="P:[2Fe-2S] cluster assembly"/>
    <property type="evidence" value="ECO:0007669"/>
    <property type="project" value="InterPro"/>
</dbReference>
<organism evidence="6 7">
    <name type="scientific">Methylophilales bacterium HTCC2181</name>
    <dbReference type="NCBI Taxonomy" id="383631"/>
    <lineage>
        <taxon>Bacteria</taxon>
        <taxon>Pseudomonadati</taxon>
        <taxon>Pseudomonadota</taxon>
        <taxon>Betaproteobacteria</taxon>
        <taxon>Nitrosomonadales</taxon>
        <taxon>OM43 clade</taxon>
    </lineage>
</organism>
<dbReference type="Gene3D" id="1.20.1280.20">
    <property type="entry name" value="HscB, C-terminal domain"/>
    <property type="match status" value="1"/>
</dbReference>
<evidence type="ECO:0000256" key="2">
    <source>
        <dbReference type="ARBA" id="ARBA00023186"/>
    </source>
</evidence>
<dbReference type="SUPFAM" id="SSF46565">
    <property type="entry name" value="Chaperone J-domain"/>
    <property type="match status" value="1"/>
</dbReference>
<dbReference type="OrthoDB" id="287587at2"/>
<accession>A0P628</accession>
<dbReference type="PROSITE" id="PS50076">
    <property type="entry name" value="DNAJ_2"/>
    <property type="match status" value="1"/>
</dbReference>
<dbReference type="InterPro" id="IPR009073">
    <property type="entry name" value="HscB_oligo_C"/>
</dbReference>
<sequence length="166" mass="19393">MTQNYFEIFGLPMAYLIDSDSLNKNYRLIQKSVHPDRFISATEVEKQQSLIKSTQVNDAYQTLKDPVKRAAYLIGLHYDQDETSLPPEFLMQQMEWEEELEECSDEPKMQSLFNRIAIEKKTIEEYLQIALNKKDWGLSLGMLGKLKFLTSLSVKIQQKIFLMDNS</sequence>
<dbReference type="GO" id="GO:0051259">
    <property type="term" value="P:protein complex oligomerization"/>
    <property type="evidence" value="ECO:0007669"/>
    <property type="project" value="InterPro"/>
</dbReference>
<dbReference type="AlphaFoldDB" id="A0P628"/>
<reference evidence="6 7" key="1">
    <citation type="submission" date="2006-11" db="EMBL/GenBank/DDBJ databases">
        <authorList>
            <person name="Giovannoni S."/>
            <person name="Vergin K."/>
            <person name="Ferriera S."/>
            <person name="Johnson J."/>
            <person name="Kravitz S."/>
            <person name="Beeson K."/>
            <person name="Sutton G."/>
            <person name="Rogers Y.-H."/>
            <person name="Friedman R."/>
            <person name="Frazier M."/>
            <person name="Venter J.C."/>
        </authorList>
    </citation>
    <scope>NUCLEOTIDE SEQUENCE [LARGE SCALE GENOMIC DNA]</scope>
    <source>
        <strain evidence="6 7">HTCC2181</strain>
    </source>
</reference>
<comment type="function">
    <text evidence="3 4">Co-chaperone involved in the maturation of iron-sulfur cluster-containing proteins. Seems to help targeting proteins to be folded toward HscA.</text>
</comment>
<evidence type="ECO:0000313" key="6">
    <source>
        <dbReference type="EMBL" id="EAV46988.1"/>
    </source>
</evidence>
<dbReference type="GO" id="GO:0001671">
    <property type="term" value="F:ATPase activator activity"/>
    <property type="evidence" value="ECO:0007669"/>
    <property type="project" value="InterPro"/>
</dbReference>
<evidence type="ECO:0000256" key="3">
    <source>
        <dbReference type="ARBA" id="ARBA00025596"/>
    </source>
</evidence>
<evidence type="ECO:0000259" key="5">
    <source>
        <dbReference type="PROSITE" id="PS50076"/>
    </source>
</evidence>
<dbReference type="Pfam" id="PF00226">
    <property type="entry name" value="DnaJ"/>
    <property type="match status" value="1"/>
</dbReference>
<comment type="subunit">
    <text evidence="4">Interacts with HscA and stimulates its ATPase activity.</text>
</comment>
<evidence type="ECO:0000256" key="1">
    <source>
        <dbReference type="ARBA" id="ARBA00010476"/>
    </source>
</evidence>
<name>A0P628_9PROT</name>
<dbReference type="GO" id="GO:1990230">
    <property type="term" value="C:iron-sulfur cluster transfer complex"/>
    <property type="evidence" value="ECO:0007669"/>
    <property type="project" value="TreeGrafter"/>
</dbReference>
<dbReference type="Gene3D" id="1.10.287.110">
    <property type="entry name" value="DnaJ domain"/>
    <property type="match status" value="1"/>
</dbReference>
<dbReference type="SMART" id="SM00271">
    <property type="entry name" value="DnaJ"/>
    <property type="match status" value="1"/>
</dbReference>
<dbReference type="Proteomes" id="UP000054262">
    <property type="component" value="Unassembled WGS sequence"/>
</dbReference>
<dbReference type="InterPro" id="IPR036869">
    <property type="entry name" value="J_dom_sf"/>
</dbReference>
<proteinExistence type="inferred from homology"/>
<comment type="caution">
    <text evidence="6">The sequence shown here is derived from an EMBL/GenBank/DDBJ whole genome shotgun (WGS) entry which is preliminary data.</text>
</comment>
<protein>
    <recommendedName>
        <fullName evidence="4">Co-chaperone protein HscB homolog</fullName>
    </recommendedName>
</protein>
<dbReference type="CDD" id="cd06257">
    <property type="entry name" value="DnaJ"/>
    <property type="match status" value="1"/>
</dbReference>
<gene>
    <name evidence="4" type="primary">hscB</name>
    <name evidence="6" type="ORF">MB2181_02905</name>
</gene>
<keyword evidence="2 4" id="KW-0143">Chaperone</keyword>
<dbReference type="InterPro" id="IPR004640">
    <property type="entry name" value="HscB"/>
</dbReference>
<evidence type="ECO:0000313" key="7">
    <source>
        <dbReference type="Proteomes" id="UP000054262"/>
    </source>
</evidence>
<dbReference type="SUPFAM" id="SSF47144">
    <property type="entry name" value="HSC20 (HSCB), C-terminal oligomerisation domain"/>
    <property type="match status" value="1"/>
</dbReference>
<dbReference type="InterPro" id="IPR036386">
    <property type="entry name" value="HscB_C_sf"/>
</dbReference>